<sequence length="91" mass="10772">MLMIRHSIGSRLLCQTTNYRIEKQDDRWLISLSVDEETASTVLDFQDELNIFEAKENEKTWYYSSDSQINFQPNEKQLVILADHKTVYPTQ</sequence>
<evidence type="ECO:0000313" key="2">
    <source>
        <dbReference type="Proteomes" id="UP000501868"/>
    </source>
</evidence>
<accession>A0A6H1P2D9</accession>
<dbReference type="EMBL" id="CP051128">
    <property type="protein sequence ID" value="QIZ07688.1"/>
    <property type="molecule type" value="Genomic_DNA"/>
</dbReference>
<gene>
    <name evidence="1" type="ORF">HFZ78_13875</name>
</gene>
<proteinExistence type="predicted"/>
<dbReference type="AlphaFoldDB" id="A0A6H1P2D9"/>
<reference evidence="1 2" key="1">
    <citation type="submission" date="2020-04" db="EMBL/GenBank/DDBJ databases">
        <title>Genome-Wide Identification of 5-Methylcytosine Sites in Bacterial Genomes By High-Throughput Sequencing of MspJI Restriction Fragments.</title>
        <authorList>
            <person name="Wu V."/>
        </authorList>
    </citation>
    <scope>NUCLEOTIDE SEQUENCE [LARGE SCALE GENOMIC DNA]</scope>
    <source>
        <strain evidence="1 2">S2</strain>
    </source>
</reference>
<reference evidence="1 2" key="2">
    <citation type="submission" date="2020-04" db="EMBL/GenBank/DDBJ databases">
        <authorList>
            <person name="Fomenkov A."/>
            <person name="Anton B.P."/>
            <person name="Roberts R.J."/>
        </authorList>
    </citation>
    <scope>NUCLEOTIDE SEQUENCE [LARGE SCALE GENOMIC DNA]</scope>
    <source>
        <strain evidence="1 2">S2</strain>
    </source>
</reference>
<name>A0A6H1P2D9_PRIMG</name>
<protein>
    <submittedName>
        <fullName evidence="1">Uncharacterized protein</fullName>
    </submittedName>
</protein>
<organism evidence="1 2">
    <name type="scientific">Priestia megaterium</name>
    <name type="common">Bacillus megaterium</name>
    <dbReference type="NCBI Taxonomy" id="1404"/>
    <lineage>
        <taxon>Bacteria</taxon>
        <taxon>Bacillati</taxon>
        <taxon>Bacillota</taxon>
        <taxon>Bacilli</taxon>
        <taxon>Bacillales</taxon>
        <taxon>Bacillaceae</taxon>
        <taxon>Priestia</taxon>
    </lineage>
</organism>
<dbReference type="Proteomes" id="UP000501868">
    <property type="component" value="Chromosome"/>
</dbReference>
<evidence type="ECO:0000313" key="1">
    <source>
        <dbReference type="EMBL" id="QIZ07688.1"/>
    </source>
</evidence>